<dbReference type="EMBL" id="KB932204">
    <property type="protein sequence ID" value="KCV70708.1"/>
    <property type="molecule type" value="Genomic_DNA"/>
</dbReference>
<evidence type="ECO:0000256" key="2">
    <source>
        <dbReference type="ARBA" id="ARBA00010254"/>
    </source>
</evidence>
<dbReference type="eggNOG" id="KOG1740">
    <property type="taxonomic scope" value="Eukaryota"/>
</dbReference>
<dbReference type="AlphaFoldDB" id="A0A058Z9U5"/>
<comment type="similarity">
    <text evidence="2">Belongs to the universal ribosomal protein uS17 family.</text>
</comment>
<name>A0A058Z9U5_FONAL</name>
<dbReference type="NCBIfam" id="TIGR03635">
    <property type="entry name" value="uS17_bact"/>
    <property type="match status" value="1"/>
</dbReference>
<evidence type="ECO:0000313" key="9">
    <source>
        <dbReference type="Proteomes" id="UP000030693"/>
    </source>
</evidence>
<keyword evidence="3" id="KW-0699">rRNA-binding</keyword>
<proteinExistence type="inferred from homology"/>
<keyword evidence="5 8" id="KW-0689">Ribosomal protein</keyword>
<sequence length="133" mass="15370">MVSLPSFPFYHHPSSFCLLPALRRFSSNATMPPLSLVGTVIRSAMQKTVTVEVPRYYNHHLYRKAILSKKKYLVHDENGSCEVGDRVRIENCRPISKRKTFRVTDIIEKVPKYVCPETGQVFTPFNIHHSQHD</sequence>
<dbReference type="OrthoDB" id="274752at2759"/>
<dbReference type="GO" id="GO:0006412">
    <property type="term" value="P:translation"/>
    <property type="evidence" value="ECO:0007669"/>
    <property type="project" value="InterPro"/>
</dbReference>
<dbReference type="InterPro" id="IPR012340">
    <property type="entry name" value="NA-bd_OB-fold"/>
</dbReference>
<dbReference type="PANTHER" id="PTHR10744:SF1">
    <property type="entry name" value="SMALL RIBOSOMAL SUBUNIT PROTEIN US17M"/>
    <property type="match status" value="1"/>
</dbReference>
<dbReference type="HAMAP" id="MF_01345_B">
    <property type="entry name" value="Ribosomal_uS17_B"/>
    <property type="match status" value="1"/>
</dbReference>
<dbReference type="GO" id="GO:0003735">
    <property type="term" value="F:structural constituent of ribosome"/>
    <property type="evidence" value="ECO:0007669"/>
    <property type="project" value="InterPro"/>
</dbReference>
<dbReference type="Proteomes" id="UP000030693">
    <property type="component" value="Unassembled WGS sequence"/>
</dbReference>
<accession>A0A058Z9U5</accession>
<dbReference type="SUPFAM" id="SSF50249">
    <property type="entry name" value="Nucleic acid-binding proteins"/>
    <property type="match status" value="1"/>
</dbReference>
<dbReference type="GO" id="GO:0005739">
    <property type="term" value="C:mitochondrion"/>
    <property type="evidence" value="ECO:0007669"/>
    <property type="project" value="TreeGrafter"/>
</dbReference>
<keyword evidence="9" id="KW-1185">Reference proteome</keyword>
<keyword evidence="6" id="KW-0687">Ribonucleoprotein</keyword>
<comment type="function">
    <text evidence="1">One of the primary rRNA binding proteins, it binds specifically to the 5'-end of 16S ribosomal RNA.</text>
</comment>
<dbReference type="Pfam" id="PF00366">
    <property type="entry name" value="Ribosomal_S17"/>
    <property type="match status" value="1"/>
</dbReference>
<dbReference type="GO" id="GO:1990904">
    <property type="term" value="C:ribonucleoprotein complex"/>
    <property type="evidence" value="ECO:0007669"/>
    <property type="project" value="UniProtKB-KW"/>
</dbReference>
<dbReference type="PANTHER" id="PTHR10744">
    <property type="entry name" value="40S RIBOSOMAL PROTEIN S11 FAMILY MEMBER"/>
    <property type="match status" value="1"/>
</dbReference>
<dbReference type="CDD" id="cd00364">
    <property type="entry name" value="Ribosomal_uS17"/>
    <property type="match status" value="1"/>
</dbReference>
<dbReference type="GeneID" id="20527786"/>
<evidence type="ECO:0000256" key="7">
    <source>
        <dbReference type="ARBA" id="ARBA00035251"/>
    </source>
</evidence>
<dbReference type="GO" id="GO:0005840">
    <property type="term" value="C:ribosome"/>
    <property type="evidence" value="ECO:0007669"/>
    <property type="project" value="UniProtKB-KW"/>
</dbReference>
<dbReference type="InterPro" id="IPR019984">
    <property type="entry name" value="Ribosomal_uS17_bact/chlr"/>
</dbReference>
<keyword evidence="4" id="KW-0694">RNA-binding</keyword>
<dbReference type="RefSeq" id="XP_009495224.1">
    <property type="nucleotide sequence ID" value="XM_009496949.1"/>
</dbReference>
<evidence type="ECO:0000256" key="4">
    <source>
        <dbReference type="ARBA" id="ARBA00022884"/>
    </source>
</evidence>
<gene>
    <name evidence="8" type="ORF">H696_03061</name>
</gene>
<dbReference type="STRING" id="691883.A0A058Z9U5"/>
<dbReference type="GO" id="GO:0019843">
    <property type="term" value="F:rRNA binding"/>
    <property type="evidence" value="ECO:0007669"/>
    <property type="project" value="UniProtKB-KW"/>
</dbReference>
<evidence type="ECO:0000256" key="5">
    <source>
        <dbReference type="ARBA" id="ARBA00022980"/>
    </source>
</evidence>
<organism evidence="8">
    <name type="scientific">Fonticula alba</name>
    <name type="common">Slime mold</name>
    <dbReference type="NCBI Taxonomy" id="691883"/>
    <lineage>
        <taxon>Eukaryota</taxon>
        <taxon>Rotosphaerida</taxon>
        <taxon>Fonticulaceae</taxon>
        <taxon>Fonticula</taxon>
    </lineage>
</organism>
<evidence type="ECO:0000256" key="6">
    <source>
        <dbReference type="ARBA" id="ARBA00023274"/>
    </source>
</evidence>
<evidence type="ECO:0000313" key="8">
    <source>
        <dbReference type="EMBL" id="KCV70708.1"/>
    </source>
</evidence>
<dbReference type="NCBIfam" id="NF004123">
    <property type="entry name" value="PRK05610.1"/>
    <property type="match status" value="1"/>
</dbReference>
<dbReference type="Gene3D" id="2.40.50.140">
    <property type="entry name" value="Nucleic acid-binding proteins"/>
    <property type="match status" value="1"/>
</dbReference>
<evidence type="ECO:0000256" key="1">
    <source>
        <dbReference type="ARBA" id="ARBA00002932"/>
    </source>
</evidence>
<dbReference type="InterPro" id="IPR000266">
    <property type="entry name" value="Ribosomal_uS17"/>
</dbReference>
<evidence type="ECO:0000256" key="3">
    <source>
        <dbReference type="ARBA" id="ARBA00022730"/>
    </source>
</evidence>
<reference evidence="8" key="1">
    <citation type="submission" date="2013-04" db="EMBL/GenBank/DDBJ databases">
        <title>The Genome Sequence of Fonticula alba ATCC 38817.</title>
        <authorList>
            <consortium name="The Broad Institute Genomics Platform"/>
            <person name="Russ C."/>
            <person name="Cuomo C."/>
            <person name="Burger G."/>
            <person name="Gray M.W."/>
            <person name="Holland P.W.H."/>
            <person name="King N."/>
            <person name="Lang F.B.F."/>
            <person name="Roger A.J."/>
            <person name="Ruiz-Trillo I."/>
            <person name="Brown M."/>
            <person name="Walker B."/>
            <person name="Young S."/>
            <person name="Zeng Q."/>
            <person name="Gargeya S."/>
            <person name="Fitzgerald M."/>
            <person name="Haas B."/>
            <person name="Abouelleil A."/>
            <person name="Allen A.W."/>
            <person name="Alvarado L."/>
            <person name="Arachchi H.M."/>
            <person name="Berlin A.M."/>
            <person name="Chapman S.B."/>
            <person name="Gainer-Dewar J."/>
            <person name="Goldberg J."/>
            <person name="Griggs A."/>
            <person name="Gujja S."/>
            <person name="Hansen M."/>
            <person name="Howarth C."/>
            <person name="Imamovic A."/>
            <person name="Ireland A."/>
            <person name="Larimer J."/>
            <person name="McCowan C."/>
            <person name="Murphy C."/>
            <person name="Pearson M."/>
            <person name="Poon T.W."/>
            <person name="Priest M."/>
            <person name="Roberts A."/>
            <person name="Saif S."/>
            <person name="Shea T."/>
            <person name="Sisk P."/>
            <person name="Sykes S."/>
            <person name="Wortman J."/>
            <person name="Nusbaum C."/>
            <person name="Birren B."/>
        </authorList>
    </citation>
    <scope>NUCLEOTIDE SEQUENCE [LARGE SCALE GENOMIC DNA]</scope>
    <source>
        <strain evidence="8">ATCC 38817</strain>
    </source>
</reference>
<dbReference type="PRINTS" id="PR00973">
    <property type="entry name" value="RIBOSOMALS17"/>
</dbReference>
<protein>
    <recommendedName>
        <fullName evidence="7">Small ribosomal subunit protein uS17c</fullName>
    </recommendedName>
</protein>